<protein>
    <recommendedName>
        <fullName evidence="3">DUF29 domain-containing protein</fullName>
    </recommendedName>
</protein>
<dbReference type="EMBL" id="NRRV01000004">
    <property type="protein sequence ID" value="MBK1629691.1"/>
    <property type="molecule type" value="Genomic_DNA"/>
</dbReference>
<dbReference type="PANTHER" id="PTHR34235">
    <property type="entry name" value="SLR1203 PROTEIN-RELATED"/>
    <property type="match status" value="1"/>
</dbReference>
<evidence type="ECO:0008006" key="3">
    <source>
        <dbReference type="Google" id="ProtNLM"/>
    </source>
</evidence>
<dbReference type="RefSeq" id="WP_200233904.1">
    <property type="nucleotide sequence ID" value="NZ_NRRV01000004.1"/>
</dbReference>
<dbReference type="InterPro" id="IPR002636">
    <property type="entry name" value="DUF29"/>
</dbReference>
<dbReference type="Pfam" id="PF01724">
    <property type="entry name" value="DUF29"/>
    <property type="match status" value="1"/>
</dbReference>
<accession>A0ABS1CCQ3</accession>
<name>A0ABS1CCQ3_9GAMM</name>
<reference evidence="1 2" key="1">
    <citation type="journal article" date="2020" name="Microorganisms">
        <title>Osmotic Adaptation and Compatible Solute Biosynthesis of Phototrophic Bacteria as Revealed from Genome Analyses.</title>
        <authorList>
            <person name="Imhoff J.F."/>
            <person name="Rahn T."/>
            <person name="Kunzel S."/>
            <person name="Keller A."/>
            <person name="Neulinger S.C."/>
        </authorList>
    </citation>
    <scope>NUCLEOTIDE SEQUENCE [LARGE SCALE GENOMIC DNA]</scope>
    <source>
        <strain evidence="1 2">DSM 6210</strain>
    </source>
</reference>
<comment type="caution">
    <text evidence="1">The sequence shown here is derived from an EMBL/GenBank/DDBJ whole genome shotgun (WGS) entry which is preliminary data.</text>
</comment>
<keyword evidence="2" id="KW-1185">Reference proteome</keyword>
<evidence type="ECO:0000313" key="2">
    <source>
        <dbReference type="Proteomes" id="UP000748752"/>
    </source>
</evidence>
<dbReference type="PANTHER" id="PTHR34235:SF4">
    <property type="entry name" value="SLR0291 PROTEIN"/>
    <property type="match status" value="1"/>
</dbReference>
<dbReference type="Gene3D" id="1.20.1220.20">
    <property type="entry name" value="Uncharcterised protein PF01724"/>
    <property type="match status" value="1"/>
</dbReference>
<evidence type="ECO:0000313" key="1">
    <source>
        <dbReference type="EMBL" id="MBK1629691.1"/>
    </source>
</evidence>
<dbReference type="Proteomes" id="UP000748752">
    <property type="component" value="Unassembled WGS sequence"/>
</dbReference>
<organism evidence="1 2">
    <name type="scientific">Thiohalocapsa halophila</name>
    <dbReference type="NCBI Taxonomy" id="69359"/>
    <lineage>
        <taxon>Bacteria</taxon>
        <taxon>Pseudomonadati</taxon>
        <taxon>Pseudomonadota</taxon>
        <taxon>Gammaproteobacteria</taxon>
        <taxon>Chromatiales</taxon>
        <taxon>Chromatiaceae</taxon>
        <taxon>Thiohalocapsa</taxon>
    </lineage>
</organism>
<sequence length="155" mass="17633">MSHQQDLYEQDFFAWAQHNAALLRAGRVAEADLEHLAEEIEDMGKAERHALRSQLRQLLVHLLKLDYSPARDPRRSWFEAVQNARAEIADRLADSPSLAPQAEGIMAEVWPRVRRQALNALSAFGEQVQLPEDCPYSLQQALDETFFPDGPGSRR</sequence>
<gene>
    <name evidence="1" type="ORF">CKO31_02840</name>
</gene>
<proteinExistence type="predicted"/>